<dbReference type="InterPro" id="IPR001353">
    <property type="entry name" value="Proteasome_sua/b"/>
</dbReference>
<dbReference type="PROSITE" id="PS51476">
    <property type="entry name" value="PROTEASOME_BETA_2"/>
    <property type="match status" value="1"/>
</dbReference>
<evidence type="ECO:0000256" key="5">
    <source>
        <dbReference type="ARBA" id="ARBA00022801"/>
    </source>
</evidence>
<dbReference type="GO" id="GO:0004298">
    <property type="term" value="F:threonine-type endopeptidase activity"/>
    <property type="evidence" value="ECO:0007669"/>
    <property type="project" value="UniProtKB-UniRule"/>
</dbReference>
<dbReference type="InterPro" id="IPR029055">
    <property type="entry name" value="Ntn_hydrolases_N"/>
</dbReference>
<accession>A0A4V3FRU4</accession>
<comment type="activity regulation">
    <text evidence="9">The formation of the proteasomal ATPase ARC-20S proteasome complex, likely via the docking of the C-termini of ARC into the intersubunit pockets in the alpha-rings, may trigger opening of the gate for substrate entry. Interconversion between the open-gate and close-gate conformations leads to a dynamic regulation of the 20S proteasome proteolysis activity.</text>
</comment>
<comment type="function">
    <text evidence="9">Component of the proteasome core, a large protease complex with broad specificity involved in protein degradation.</text>
</comment>
<dbReference type="PANTHER" id="PTHR32194:SF0">
    <property type="entry name" value="ATP-DEPENDENT PROTEASE SUBUNIT HSLV"/>
    <property type="match status" value="1"/>
</dbReference>
<evidence type="ECO:0000256" key="6">
    <source>
        <dbReference type="ARBA" id="ARBA00022813"/>
    </source>
</evidence>
<dbReference type="GO" id="GO:0005737">
    <property type="term" value="C:cytoplasm"/>
    <property type="evidence" value="ECO:0007669"/>
    <property type="project" value="UniProtKB-SubCell"/>
</dbReference>
<feature type="active site" description="Nucleophile" evidence="9">
    <location>
        <position position="66"/>
    </location>
</feature>
<keyword evidence="5 9" id="KW-0378">Hydrolase</keyword>
<dbReference type="NCBIfam" id="TIGR03690">
    <property type="entry name" value="20S_bact_beta"/>
    <property type="match status" value="1"/>
</dbReference>
<dbReference type="HAMAP" id="MF_02113_B">
    <property type="entry name" value="Proteasome_B_B"/>
    <property type="match status" value="1"/>
</dbReference>
<evidence type="ECO:0000313" key="11">
    <source>
        <dbReference type="EMBL" id="TDV44901.1"/>
    </source>
</evidence>
<protein>
    <recommendedName>
        <fullName evidence="9 10">Proteasome subunit beta</fullName>
        <ecNumber evidence="9 10">3.4.25.1</ecNumber>
    </recommendedName>
    <alternativeName>
        <fullName evidence="9">20S proteasome beta subunit</fullName>
    </alternativeName>
    <alternativeName>
        <fullName evidence="9">Proteasome core protein PrcB</fullName>
    </alternativeName>
</protein>
<comment type="similarity">
    <text evidence="9">Belongs to the peptidase T1B family.</text>
</comment>
<organism evidence="11 12">
    <name type="scientific">Actinophytocola oryzae</name>
    <dbReference type="NCBI Taxonomy" id="502181"/>
    <lineage>
        <taxon>Bacteria</taxon>
        <taxon>Bacillati</taxon>
        <taxon>Actinomycetota</taxon>
        <taxon>Actinomycetes</taxon>
        <taxon>Pseudonocardiales</taxon>
        <taxon>Pseudonocardiaceae</taxon>
    </lineage>
</organism>
<dbReference type="InterPro" id="IPR022483">
    <property type="entry name" value="PSB_actinobac"/>
</dbReference>
<dbReference type="PANTHER" id="PTHR32194">
    <property type="entry name" value="METALLOPROTEASE TLDD"/>
    <property type="match status" value="1"/>
</dbReference>
<evidence type="ECO:0000256" key="9">
    <source>
        <dbReference type="HAMAP-Rule" id="MF_02113"/>
    </source>
</evidence>
<evidence type="ECO:0000256" key="1">
    <source>
        <dbReference type="ARBA" id="ARBA00001198"/>
    </source>
</evidence>
<keyword evidence="2 9" id="KW-0963">Cytoplasm</keyword>
<feature type="propeptide" id="PRO_5021049845" description="Removed in mature form; by autocatalysis" evidence="9">
    <location>
        <begin position="1"/>
        <end position="65"/>
    </location>
</feature>
<comment type="subunit">
    <text evidence="9">The 20S proteasome core is composed of 14 alpha and 14 beta subunits that assemble into four stacked heptameric rings, resulting in a barrel-shaped structure. The two inner rings, each composed of seven catalytic beta subunits, are sandwiched by two outer rings, each composed of seven alpha subunits. The catalytic chamber with the active sites is on the inside of the barrel. Has a gated structure, the ends of the cylinder being occluded by the N-termini of the alpha-subunits. Is capped by the proteasome-associated ATPase, ARC.</text>
</comment>
<dbReference type="EMBL" id="SOCP01000013">
    <property type="protein sequence ID" value="TDV44901.1"/>
    <property type="molecule type" value="Genomic_DNA"/>
</dbReference>
<keyword evidence="12" id="KW-1185">Reference proteome</keyword>
<name>A0A4V3FRU4_9PSEU</name>
<feature type="chain" id="PRO_5023247822" description="Proteasome subunit beta" evidence="9">
    <location>
        <begin position="66"/>
        <end position="293"/>
    </location>
</feature>
<keyword evidence="8 9" id="KW-0865">Zymogen</keyword>
<comment type="pathway">
    <text evidence="9">Protein degradation; proteasomal Pup-dependent pathway.</text>
</comment>
<dbReference type="AlphaFoldDB" id="A0A4V3FRU4"/>
<dbReference type="GO" id="GO:0019774">
    <property type="term" value="C:proteasome core complex, beta-subunit complex"/>
    <property type="evidence" value="ECO:0007669"/>
    <property type="project" value="UniProtKB-UniRule"/>
</dbReference>
<keyword evidence="6 9" id="KW-0068">Autocatalytic cleavage</keyword>
<dbReference type="Proteomes" id="UP000294927">
    <property type="component" value="Unassembled WGS sequence"/>
</dbReference>
<comment type="subcellular location">
    <subcellularLocation>
        <location evidence="9">Cytoplasm</location>
    </subcellularLocation>
</comment>
<dbReference type="CDD" id="cd01906">
    <property type="entry name" value="proteasome_protease_HslV"/>
    <property type="match status" value="1"/>
</dbReference>
<reference evidence="11 12" key="1">
    <citation type="submission" date="2019-03" db="EMBL/GenBank/DDBJ databases">
        <title>Genomic Encyclopedia of Archaeal and Bacterial Type Strains, Phase II (KMG-II): from individual species to whole genera.</title>
        <authorList>
            <person name="Goeker M."/>
        </authorList>
    </citation>
    <scope>NUCLEOTIDE SEQUENCE [LARGE SCALE GENOMIC DNA]</scope>
    <source>
        <strain evidence="11 12">DSM 45499</strain>
    </source>
</reference>
<evidence type="ECO:0000256" key="2">
    <source>
        <dbReference type="ARBA" id="ARBA00022490"/>
    </source>
</evidence>
<dbReference type="InterPro" id="IPR023333">
    <property type="entry name" value="Proteasome_suB-type"/>
</dbReference>
<evidence type="ECO:0000313" key="12">
    <source>
        <dbReference type="Proteomes" id="UP000294927"/>
    </source>
</evidence>
<keyword evidence="4 9" id="KW-0888">Threonine protease</keyword>
<evidence type="ECO:0000256" key="10">
    <source>
        <dbReference type="NCBIfam" id="TIGR03690"/>
    </source>
</evidence>
<comment type="catalytic activity">
    <reaction evidence="1 9">
        <text>Cleavage of peptide bonds with very broad specificity.</text>
        <dbReference type="EC" id="3.4.25.1"/>
    </reaction>
</comment>
<dbReference type="OrthoDB" id="5174038at2"/>
<gene>
    <name evidence="9" type="primary">prcB</name>
    <name evidence="11" type="ORF">CLV71_113160</name>
</gene>
<dbReference type="RefSeq" id="WP_133906480.1">
    <property type="nucleotide sequence ID" value="NZ_SOCP01000013.1"/>
</dbReference>
<keyword evidence="3 9" id="KW-0645">Protease</keyword>
<dbReference type="SUPFAM" id="SSF56235">
    <property type="entry name" value="N-terminal nucleophile aminohydrolases (Ntn hydrolases)"/>
    <property type="match status" value="1"/>
</dbReference>
<evidence type="ECO:0000256" key="8">
    <source>
        <dbReference type="ARBA" id="ARBA00023145"/>
    </source>
</evidence>
<dbReference type="UniPathway" id="UPA00997"/>
<comment type="caution">
    <text evidence="11">The sequence shown here is derived from an EMBL/GenBank/DDBJ whole genome shotgun (WGS) entry which is preliminary data.</text>
</comment>
<evidence type="ECO:0000256" key="4">
    <source>
        <dbReference type="ARBA" id="ARBA00022698"/>
    </source>
</evidence>
<dbReference type="Pfam" id="PF00227">
    <property type="entry name" value="Proteasome"/>
    <property type="match status" value="1"/>
</dbReference>
<keyword evidence="7 9" id="KW-0647">Proteasome</keyword>
<dbReference type="EC" id="3.4.25.1" evidence="9 10"/>
<dbReference type="GO" id="GO:0010498">
    <property type="term" value="P:proteasomal protein catabolic process"/>
    <property type="evidence" value="ECO:0007669"/>
    <property type="project" value="UniProtKB-UniRule"/>
</dbReference>
<proteinExistence type="inferred from homology"/>
<dbReference type="Gene3D" id="3.60.20.10">
    <property type="entry name" value="Glutamine Phosphoribosylpyrophosphate, subunit 1, domain 1"/>
    <property type="match status" value="1"/>
</dbReference>
<evidence type="ECO:0000256" key="7">
    <source>
        <dbReference type="ARBA" id="ARBA00022942"/>
    </source>
</evidence>
<evidence type="ECO:0000256" key="3">
    <source>
        <dbReference type="ARBA" id="ARBA00022670"/>
    </source>
</evidence>
<dbReference type="GO" id="GO:0019941">
    <property type="term" value="P:modification-dependent protein catabolic process"/>
    <property type="evidence" value="ECO:0007669"/>
    <property type="project" value="UniProtKB-UniRule"/>
</dbReference>
<sequence>MEHTSNRAMPGASLPAAYMTAETSSFMDFLRVQAPHLLPSSGGLGTEEPVRARHVSDLMQQPAHGTTIVAVCFAGGVLIAGDHRATSGNLILQRDMEKVFVTDAYSAVGIAGTAGIALEMVRVYQVELSHYEKLEGVSLSLDAKTNKLSALVRGNLEAAMQGLAAIPLFVGYDVDADDPDRAGRIVSFDVVGGRYEERAGFHGVGSGSLFARSALKKLWDPGCDEETAIRIAIEALYDAADDDSATGGPDLARKIYPSIITVTAADGAAAVAEDRIATVTESVVTARGSRPRG</sequence>